<name>A0A3M0D9I5_9EURY</name>
<dbReference type="Pfam" id="PF26072">
    <property type="entry name" value="DUF8029"/>
    <property type="match status" value="1"/>
</dbReference>
<dbReference type="EMBL" id="REFS01000003">
    <property type="protein sequence ID" value="RMB18312.1"/>
    <property type="molecule type" value="Genomic_DNA"/>
</dbReference>
<dbReference type="Proteomes" id="UP000282007">
    <property type="component" value="Chromosome"/>
</dbReference>
<evidence type="ECO:0000313" key="5">
    <source>
        <dbReference type="Proteomes" id="UP000277326"/>
    </source>
</evidence>
<proteinExistence type="predicted"/>
<keyword evidence="1" id="KW-0812">Transmembrane</keyword>
<sequence>MSLTSQVALQFGGVLGGPLGQLLLTIVVIGVVIVVGRVVLKIAWRLVTIAALVVGLLLLASMFLA</sequence>
<dbReference type="EMBL" id="CP034145">
    <property type="protein sequence ID" value="AZH26232.1"/>
    <property type="molecule type" value="Genomic_DNA"/>
</dbReference>
<feature type="domain" description="Major facilitator superfamily (MFS) profile" evidence="2">
    <location>
        <begin position="1"/>
        <end position="65"/>
    </location>
</feature>
<dbReference type="InterPro" id="IPR058342">
    <property type="entry name" value="DUF8029"/>
</dbReference>
<dbReference type="KEGG" id="haer:DU502_13055"/>
<keyword evidence="1" id="KW-0472">Membrane</keyword>
<reference evidence="4 5" key="1">
    <citation type="journal article" date="2015" name="Stand. Genomic Sci.">
        <title>Genomic Encyclopedia of Bacterial and Archaeal Type Strains, Phase III: the genomes of soil and plant-associated and newly described type strains.</title>
        <authorList>
            <person name="Whitman W.B."/>
            <person name="Woyke T."/>
            <person name="Klenk H.P."/>
            <person name="Zhou Y."/>
            <person name="Lilburn T.G."/>
            <person name="Beck B.J."/>
            <person name="De Vos P."/>
            <person name="Vandamme P."/>
            <person name="Eisen J.A."/>
            <person name="Garrity G."/>
            <person name="Hugenholtz P."/>
            <person name="Kyrpides N.C."/>
        </authorList>
    </citation>
    <scope>NUCLEOTIDE SEQUENCE [LARGE SCALE GENOMIC DNA]</scope>
    <source>
        <strain evidence="4 5">CGMCC 1.10124</strain>
    </source>
</reference>
<dbReference type="InterPro" id="IPR020846">
    <property type="entry name" value="MFS_dom"/>
</dbReference>
<evidence type="ECO:0000313" key="6">
    <source>
        <dbReference type="Proteomes" id="UP000282007"/>
    </source>
</evidence>
<dbReference type="Proteomes" id="UP000277326">
    <property type="component" value="Unassembled WGS sequence"/>
</dbReference>
<organism evidence="4 5">
    <name type="scientific">Haloplanus aerogenes</name>
    <dbReference type="NCBI Taxonomy" id="660522"/>
    <lineage>
        <taxon>Archaea</taxon>
        <taxon>Methanobacteriati</taxon>
        <taxon>Methanobacteriota</taxon>
        <taxon>Stenosarchaea group</taxon>
        <taxon>Halobacteria</taxon>
        <taxon>Halobacteriales</taxon>
        <taxon>Haloferacaceae</taxon>
        <taxon>Haloplanus</taxon>
    </lineage>
</organism>
<dbReference type="GO" id="GO:0022857">
    <property type="term" value="F:transmembrane transporter activity"/>
    <property type="evidence" value="ECO:0007669"/>
    <property type="project" value="InterPro"/>
</dbReference>
<evidence type="ECO:0000259" key="2">
    <source>
        <dbReference type="PROSITE" id="PS50850"/>
    </source>
</evidence>
<dbReference type="GeneID" id="38472231"/>
<dbReference type="PROSITE" id="PS50850">
    <property type="entry name" value="MFS"/>
    <property type="match status" value="1"/>
</dbReference>
<keyword evidence="1" id="KW-1133">Transmembrane helix</keyword>
<evidence type="ECO:0000313" key="4">
    <source>
        <dbReference type="EMBL" id="RMB18312.1"/>
    </source>
</evidence>
<feature type="transmembrane region" description="Helical" evidence="1">
    <location>
        <begin position="46"/>
        <end position="64"/>
    </location>
</feature>
<reference evidence="4" key="3">
    <citation type="submission" date="2018-10" db="EMBL/GenBank/DDBJ databases">
        <authorList>
            <person name="Whitman W."/>
            <person name="Huntemann M."/>
            <person name="Clum A."/>
            <person name="Pillay M."/>
            <person name="Palaniappan K."/>
            <person name="Varghese N."/>
            <person name="Mikhailova N."/>
            <person name="Stamatis D."/>
            <person name="Reddy T."/>
            <person name="Daum C."/>
            <person name="Shapiro N."/>
            <person name="Ivanova N."/>
            <person name="Kyrpides N."/>
            <person name="Woyke T."/>
        </authorList>
    </citation>
    <scope>NUCLEOTIDE SEQUENCE</scope>
    <source>
        <strain evidence="4">CGMCC 1.10124</strain>
    </source>
</reference>
<accession>A0A3M0D9I5</accession>
<reference evidence="3 6" key="2">
    <citation type="submission" date="2018-07" db="EMBL/GenBank/DDBJ databases">
        <title>Genome sequences of Haloplanus aerogenes JCM 16430T.</title>
        <authorList>
            <person name="Kim Y.B."/>
            <person name="Roh S.W."/>
        </authorList>
    </citation>
    <scope>NUCLEOTIDE SEQUENCE [LARGE SCALE GENOMIC DNA]</scope>
    <source>
        <strain evidence="3 6">JCM 16430</strain>
    </source>
</reference>
<evidence type="ECO:0000313" key="3">
    <source>
        <dbReference type="EMBL" id="AZH26232.1"/>
    </source>
</evidence>
<keyword evidence="6" id="KW-1185">Reference proteome</keyword>
<evidence type="ECO:0000256" key="1">
    <source>
        <dbReference type="SAM" id="Phobius"/>
    </source>
</evidence>
<protein>
    <recommendedName>
        <fullName evidence="2">Major facilitator superfamily (MFS) profile domain-containing protein</fullName>
    </recommendedName>
</protein>
<dbReference type="AlphaFoldDB" id="A0A3M0D9I5"/>
<dbReference type="RefSeq" id="WP_121920405.1">
    <property type="nucleotide sequence ID" value="NZ_CP034145.1"/>
</dbReference>
<feature type="transmembrane region" description="Helical" evidence="1">
    <location>
        <begin position="20"/>
        <end position="39"/>
    </location>
</feature>
<gene>
    <name evidence="4" type="ORF">ATH50_1764</name>
    <name evidence="3" type="ORF">DU502_13055</name>
</gene>